<dbReference type="EMBL" id="FR824068">
    <property type="protein sequence ID" value="CCA16562.1"/>
    <property type="molecule type" value="Genomic_DNA"/>
</dbReference>
<dbReference type="InterPro" id="IPR000626">
    <property type="entry name" value="Ubiquitin-like_dom"/>
</dbReference>
<proteinExistence type="inferred from homology"/>
<dbReference type="Pfam" id="PF00240">
    <property type="entry name" value="ubiquitin"/>
    <property type="match status" value="1"/>
</dbReference>
<evidence type="ECO:0000256" key="4">
    <source>
        <dbReference type="RuleBase" id="RU368055"/>
    </source>
</evidence>
<protein>
    <recommendedName>
        <fullName evidence="4">60S ribosomal protein L41</fullName>
    </recommendedName>
</protein>
<dbReference type="PROSITE" id="PS50053">
    <property type="entry name" value="UBIQUITIN_2"/>
    <property type="match status" value="1"/>
</dbReference>
<sequence length="171" mass="19542">MSTLRIRAWRLIACFFTPQLEYTKQLFSTSPIAGSLGLASGITALWLVEYNSLEHQSIGAGTLHLSIQEDQQIMQIFIHTLSGAQQSLSVEHDASVESVKQWIENTESISDFRLVCAGKQLEKGLLSNYGVEDADTLKVLLRLPGGMRGKWRKKRTRRLRRKRRKMRQRAR</sequence>
<evidence type="ECO:0000259" key="6">
    <source>
        <dbReference type="PROSITE" id="PS50053"/>
    </source>
</evidence>
<dbReference type="GO" id="GO:0006412">
    <property type="term" value="P:translation"/>
    <property type="evidence" value="ECO:0007669"/>
    <property type="project" value="InterPro"/>
</dbReference>
<dbReference type="InterPro" id="IPR050158">
    <property type="entry name" value="Ubiquitin_ubiquitin-like"/>
</dbReference>
<dbReference type="PANTHER" id="PTHR10666">
    <property type="entry name" value="UBIQUITIN"/>
    <property type="match status" value="1"/>
</dbReference>
<accession>F0W620</accession>
<evidence type="ECO:0000313" key="7">
    <source>
        <dbReference type="EMBL" id="CCA16562.1"/>
    </source>
</evidence>
<evidence type="ECO:0000256" key="2">
    <source>
        <dbReference type="ARBA" id="ARBA00023274"/>
    </source>
</evidence>
<comment type="similarity">
    <text evidence="3 4">Belongs to the eukaryotic ribosomal protein eS32 family.</text>
</comment>
<gene>
    <name evidence="7" type="primary">AlNc14C23G2325</name>
    <name evidence="7" type="ORF">ALNC14_027050</name>
</gene>
<reference evidence="7" key="2">
    <citation type="submission" date="2011-02" db="EMBL/GenBank/DDBJ databases">
        <authorList>
            <person name="MacLean D."/>
        </authorList>
    </citation>
    <scope>NUCLEOTIDE SEQUENCE</scope>
</reference>
<evidence type="ECO:0000256" key="1">
    <source>
        <dbReference type="ARBA" id="ARBA00022980"/>
    </source>
</evidence>
<dbReference type="GO" id="GO:0005840">
    <property type="term" value="C:ribosome"/>
    <property type="evidence" value="ECO:0007669"/>
    <property type="project" value="UniProtKB-KW"/>
</dbReference>
<dbReference type="SUPFAM" id="SSF54236">
    <property type="entry name" value="Ubiquitin-like"/>
    <property type="match status" value="1"/>
</dbReference>
<dbReference type="AlphaFoldDB" id="F0W620"/>
<dbReference type="HOGENOM" id="CLU_1716597_0_0_1"/>
<reference evidence="7" key="1">
    <citation type="journal article" date="2011" name="PLoS Biol.">
        <title>Gene gain and loss during evolution of obligate parasitism in the white rust pathogen of Arabidopsis thaliana.</title>
        <authorList>
            <person name="Kemen E."/>
            <person name="Gardiner A."/>
            <person name="Schultz-Larsen T."/>
            <person name="Kemen A.C."/>
            <person name="Balmuth A.L."/>
            <person name="Robert-Seilaniantz A."/>
            <person name="Bailey K."/>
            <person name="Holub E."/>
            <person name="Studholme D.J."/>
            <person name="Maclean D."/>
            <person name="Jones J.D."/>
        </authorList>
    </citation>
    <scope>NUCLEOTIDE SEQUENCE</scope>
</reference>
<dbReference type="Gene3D" id="3.10.20.90">
    <property type="entry name" value="Phosphatidylinositol 3-kinase Catalytic Subunit, Chain A, domain 1"/>
    <property type="match status" value="1"/>
</dbReference>
<evidence type="ECO:0000256" key="3">
    <source>
        <dbReference type="ARBA" id="ARBA00043969"/>
    </source>
</evidence>
<organism evidence="7">
    <name type="scientific">Albugo laibachii Nc14</name>
    <dbReference type="NCBI Taxonomy" id="890382"/>
    <lineage>
        <taxon>Eukaryota</taxon>
        <taxon>Sar</taxon>
        <taxon>Stramenopiles</taxon>
        <taxon>Oomycota</taxon>
        <taxon>Peronosporomycetes</taxon>
        <taxon>Albuginales</taxon>
        <taxon>Albuginaceae</taxon>
        <taxon>Albugo</taxon>
    </lineage>
</organism>
<dbReference type="InterPro" id="IPR029071">
    <property type="entry name" value="Ubiquitin-like_domsf"/>
</dbReference>
<keyword evidence="2 4" id="KW-0687">Ribonucleoprotein</keyword>
<feature type="domain" description="Ubiquitin-like" evidence="6">
    <location>
        <begin position="74"/>
        <end position="146"/>
    </location>
</feature>
<dbReference type="GO" id="GO:1990904">
    <property type="term" value="C:ribonucleoprotein complex"/>
    <property type="evidence" value="ECO:0007669"/>
    <property type="project" value="UniProtKB-KW"/>
</dbReference>
<dbReference type="Pfam" id="PF05162">
    <property type="entry name" value="Ribosomal_L41"/>
    <property type="match status" value="1"/>
</dbReference>
<dbReference type="GO" id="GO:0003735">
    <property type="term" value="F:structural constituent of ribosome"/>
    <property type="evidence" value="ECO:0007669"/>
    <property type="project" value="UniProtKB-UniRule"/>
</dbReference>
<keyword evidence="1 4" id="KW-0689">Ribosomal protein</keyword>
<comment type="subunit">
    <text evidence="4">Component of the large ribosomal subunit.</text>
</comment>
<dbReference type="SMART" id="SM00213">
    <property type="entry name" value="UBQ"/>
    <property type="match status" value="1"/>
</dbReference>
<evidence type="ECO:0000256" key="5">
    <source>
        <dbReference type="SAM" id="MobiDB-lite"/>
    </source>
</evidence>
<dbReference type="InterPro" id="IPR007836">
    <property type="entry name" value="Ribosomal_eS32"/>
</dbReference>
<name>F0W620_9STRA</name>
<feature type="region of interest" description="Disordered" evidence="5">
    <location>
        <begin position="152"/>
        <end position="171"/>
    </location>
</feature>